<evidence type="ECO:0000313" key="1">
    <source>
        <dbReference type="EMBL" id="PCH37333.1"/>
    </source>
</evidence>
<protein>
    <submittedName>
        <fullName evidence="1">Uncharacterized protein</fullName>
    </submittedName>
</protein>
<dbReference type="OrthoDB" id="2786665at2759"/>
<sequence length="109" mass="12576">MTPFNVTSEFLCHQCIMGHGFFGEYYQCFVPTETPQCACNDHIIQTRQHLLLSCPLYEHPRHHLMKVSPHLDQCLLFQSKHGWQAILHFLCDSRAFLKANATPLVHDPG</sequence>
<name>A0A2H3JBZ4_WOLCO</name>
<accession>A0A2H3JBZ4</accession>
<dbReference type="Proteomes" id="UP000218811">
    <property type="component" value="Unassembled WGS sequence"/>
</dbReference>
<gene>
    <name evidence="1" type="ORF">WOLCODRAFT_83875</name>
</gene>
<dbReference type="EMBL" id="KB467920">
    <property type="protein sequence ID" value="PCH37333.1"/>
    <property type="molecule type" value="Genomic_DNA"/>
</dbReference>
<evidence type="ECO:0000313" key="2">
    <source>
        <dbReference type="Proteomes" id="UP000218811"/>
    </source>
</evidence>
<reference evidence="1 2" key="1">
    <citation type="journal article" date="2012" name="Science">
        <title>The Paleozoic origin of enzymatic lignin decomposition reconstructed from 31 fungal genomes.</title>
        <authorList>
            <person name="Floudas D."/>
            <person name="Binder M."/>
            <person name="Riley R."/>
            <person name="Barry K."/>
            <person name="Blanchette R.A."/>
            <person name="Henrissat B."/>
            <person name="Martinez A.T."/>
            <person name="Otillar R."/>
            <person name="Spatafora J.W."/>
            <person name="Yadav J.S."/>
            <person name="Aerts A."/>
            <person name="Benoit I."/>
            <person name="Boyd A."/>
            <person name="Carlson A."/>
            <person name="Copeland A."/>
            <person name="Coutinho P.M."/>
            <person name="de Vries R.P."/>
            <person name="Ferreira P."/>
            <person name="Findley K."/>
            <person name="Foster B."/>
            <person name="Gaskell J."/>
            <person name="Glotzer D."/>
            <person name="Gorecki P."/>
            <person name="Heitman J."/>
            <person name="Hesse C."/>
            <person name="Hori C."/>
            <person name="Igarashi K."/>
            <person name="Jurgens J.A."/>
            <person name="Kallen N."/>
            <person name="Kersten P."/>
            <person name="Kohler A."/>
            <person name="Kuees U."/>
            <person name="Kumar T.K.A."/>
            <person name="Kuo A."/>
            <person name="LaButti K."/>
            <person name="Larrondo L.F."/>
            <person name="Lindquist E."/>
            <person name="Ling A."/>
            <person name="Lombard V."/>
            <person name="Lucas S."/>
            <person name="Lundell T."/>
            <person name="Martin R."/>
            <person name="McLaughlin D.J."/>
            <person name="Morgenstern I."/>
            <person name="Morin E."/>
            <person name="Murat C."/>
            <person name="Nagy L.G."/>
            <person name="Nolan M."/>
            <person name="Ohm R.A."/>
            <person name="Patyshakuliyeva A."/>
            <person name="Rokas A."/>
            <person name="Ruiz-Duenas F.J."/>
            <person name="Sabat G."/>
            <person name="Salamov A."/>
            <person name="Samejima M."/>
            <person name="Schmutz J."/>
            <person name="Slot J.C."/>
            <person name="St John F."/>
            <person name="Stenlid J."/>
            <person name="Sun H."/>
            <person name="Sun S."/>
            <person name="Syed K."/>
            <person name="Tsang A."/>
            <person name="Wiebenga A."/>
            <person name="Young D."/>
            <person name="Pisabarro A."/>
            <person name="Eastwood D.C."/>
            <person name="Martin F."/>
            <person name="Cullen D."/>
            <person name="Grigoriev I.V."/>
            <person name="Hibbett D.S."/>
        </authorList>
    </citation>
    <scope>NUCLEOTIDE SEQUENCE [LARGE SCALE GENOMIC DNA]</scope>
    <source>
        <strain evidence="1 2">MD-104</strain>
    </source>
</reference>
<keyword evidence="2" id="KW-1185">Reference proteome</keyword>
<organism evidence="1 2">
    <name type="scientific">Wolfiporia cocos (strain MD-104)</name>
    <name type="common">Brown rot fungus</name>
    <dbReference type="NCBI Taxonomy" id="742152"/>
    <lineage>
        <taxon>Eukaryota</taxon>
        <taxon>Fungi</taxon>
        <taxon>Dikarya</taxon>
        <taxon>Basidiomycota</taxon>
        <taxon>Agaricomycotina</taxon>
        <taxon>Agaricomycetes</taxon>
        <taxon>Polyporales</taxon>
        <taxon>Phaeolaceae</taxon>
        <taxon>Wolfiporia</taxon>
    </lineage>
</organism>
<dbReference type="OMA" id="EHIIREC"/>
<dbReference type="STRING" id="742152.A0A2H3JBZ4"/>
<dbReference type="AlphaFoldDB" id="A0A2H3JBZ4"/>
<proteinExistence type="predicted"/>